<evidence type="ECO:0000256" key="4">
    <source>
        <dbReference type="SAM" id="MobiDB-lite"/>
    </source>
</evidence>
<feature type="transmembrane region" description="Helical" evidence="5">
    <location>
        <begin position="401"/>
        <end position="421"/>
    </location>
</feature>
<reference evidence="7" key="1">
    <citation type="journal article" date="2011" name="PLoS ONE">
        <title>Ralstonia syzygii, the Blood Disease Bacterium and some Asian R. solanacearum strains form a single genomic species despite divergent lifestyles.</title>
        <authorList>
            <person name="Remenant B."/>
            <person name="de Cambiaire J.C."/>
            <person name="Cellier G."/>
            <person name="Jacobs J.M."/>
            <person name="Mangenot S."/>
            <person name="Barbe V."/>
            <person name="Lajus A."/>
            <person name="Vallenet D."/>
            <person name="Medigue C."/>
            <person name="Fegan M."/>
            <person name="Allen C."/>
            <person name="Prior P."/>
        </authorList>
    </citation>
    <scope>NUCLEOTIDE SEQUENCE</scope>
    <source>
        <strain evidence="7">R229</strain>
    </source>
</reference>
<sequence>MRERRRHGGARANIGGAATSATAMPRQPQPTRSTLHDTAGRRSTGALVMLVAGLVLVGMNLRPALSSLSPVLKQVAAGTGLSGATAGLLTTLPVVCLGVFAPAAAVLARRFGAERAVGGLLIALAAGIALRSAGGIVPLFAGTLAAGACIGVTGILLPGIVKRDFGRQADLMTGVYTMALCLGAAVAAGASAPLSALLGGWQPALAFWALPALLAFAGWWPHMRHPHAGGAAARIERVALWNRPIAWQVMLYMGLQSSLAYCVFGWMPVILQDRGLSAVQSGMVVAVSVLLQLITALGGPFIARLGRDQRPAVLLMMLMSWAGLMGCLYAPVSTLWWWAVLLGLGQGGNFSVALSLIVLRSADARVAGSLSAMTQGGGYTLAAAGPYLMGVLHDLTGGWAAMGWLFSAIALGALGSGVLAGRNRTLHADS</sequence>
<dbReference type="CDD" id="cd17339">
    <property type="entry name" value="MFS_NIMT_CynX_like"/>
    <property type="match status" value="1"/>
</dbReference>
<dbReference type="PROSITE" id="PS50850">
    <property type="entry name" value="MFS"/>
    <property type="match status" value="1"/>
</dbReference>
<dbReference type="Gene3D" id="1.20.1250.20">
    <property type="entry name" value="MFS general substrate transporter like domains"/>
    <property type="match status" value="1"/>
</dbReference>
<name>G2ZMN8_9RALS</name>
<evidence type="ECO:0000313" key="7">
    <source>
        <dbReference type="EMBL" id="CCA80295.1"/>
    </source>
</evidence>
<accession>G2ZMN8</accession>
<feature type="region of interest" description="Disordered" evidence="4">
    <location>
        <begin position="1"/>
        <end position="38"/>
    </location>
</feature>
<protein>
    <submittedName>
        <fullName evidence="7">Putative CynX-related transport transmembrane protein</fullName>
    </submittedName>
</protein>
<feature type="transmembrane region" description="Helical" evidence="5">
    <location>
        <begin position="139"/>
        <end position="161"/>
    </location>
</feature>
<proteinExistence type="predicted"/>
<reference evidence="7" key="2">
    <citation type="submission" date="2011-04" db="EMBL/GenBank/DDBJ databases">
        <authorList>
            <person name="Genoscope - CEA"/>
        </authorList>
    </citation>
    <scope>NUCLEOTIDE SEQUENCE</scope>
    <source>
        <strain evidence="7">R229</strain>
    </source>
</reference>
<feature type="transmembrane region" description="Helical" evidence="5">
    <location>
        <begin position="200"/>
        <end position="220"/>
    </location>
</feature>
<dbReference type="InterPro" id="IPR036259">
    <property type="entry name" value="MFS_trans_sf"/>
</dbReference>
<dbReference type="PANTHER" id="PTHR23523">
    <property type="match status" value="1"/>
</dbReference>
<dbReference type="InterPro" id="IPR020846">
    <property type="entry name" value="MFS_dom"/>
</dbReference>
<dbReference type="GO" id="GO:0022857">
    <property type="term" value="F:transmembrane transporter activity"/>
    <property type="evidence" value="ECO:0007669"/>
    <property type="project" value="InterPro"/>
</dbReference>
<dbReference type="EMBL" id="FR854064">
    <property type="protein sequence ID" value="CCA80295.1"/>
    <property type="molecule type" value="Genomic_DNA"/>
</dbReference>
<dbReference type="InterPro" id="IPR052524">
    <property type="entry name" value="MFS_Cyanate_Porter"/>
</dbReference>
<organism evidence="7">
    <name type="scientific">blood disease bacterium R229</name>
    <dbReference type="NCBI Taxonomy" id="741978"/>
    <lineage>
        <taxon>Bacteria</taxon>
        <taxon>Pseudomonadati</taxon>
        <taxon>Pseudomonadota</taxon>
        <taxon>Betaproteobacteria</taxon>
        <taxon>Burkholderiales</taxon>
        <taxon>Burkholderiaceae</taxon>
        <taxon>Ralstonia</taxon>
        <taxon>Ralstonia solanacearum species complex</taxon>
    </lineage>
</organism>
<feature type="transmembrane region" description="Helical" evidence="5">
    <location>
        <begin position="283"/>
        <end position="305"/>
    </location>
</feature>
<feature type="domain" description="Major facilitator superfamily (MFS) profile" evidence="6">
    <location>
        <begin position="242"/>
        <end position="430"/>
    </location>
</feature>
<feature type="transmembrane region" description="Helical" evidence="5">
    <location>
        <begin position="249"/>
        <end position="271"/>
    </location>
</feature>
<dbReference type="InterPro" id="IPR011701">
    <property type="entry name" value="MFS"/>
</dbReference>
<evidence type="ECO:0000259" key="6">
    <source>
        <dbReference type="PROSITE" id="PS50850"/>
    </source>
</evidence>
<feature type="transmembrane region" description="Helical" evidence="5">
    <location>
        <begin position="366"/>
        <end position="389"/>
    </location>
</feature>
<evidence type="ECO:0000256" key="2">
    <source>
        <dbReference type="ARBA" id="ARBA00022989"/>
    </source>
</evidence>
<keyword evidence="1 5" id="KW-0812">Transmembrane</keyword>
<feature type="transmembrane region" description="Helical" evidence="5">
    <location>
        <begin position="173"/>
        <end position="194"/>
    </location>
</feature>
<feature type="transmembrane region" description="Helical" evidence="5">
    <location>
        <begin position="337"/>
        <end position="359"/>
    </location>
</feature>
<feature type="transmembrane region" description="Helical" evidence="5">
    <location>
        <begin position="46"/>
        <end position="65"/>
    </location>
</feature>
<dbReference type="Pfam" id="PF07690">
    <property type="entry name" value="MFS_1"/>
    <property type="match status" value="1"/>
</dbReference>
<evidence type="ECO:0000256" key="1">
    <source>
        <dbReference type="ARBA" id="ARBA00022692"/>
    </source>
</evidence>
<gene>
    <name evidence="7" type="ORF">BDB_80691</name>
</gene>
<feature type="transmembrane region" description="Helical" evidence="5">
    <location>
        <begin position="85"/>
        <end position="108"/>
    </location>
</feature>
<feature type="transmembrane region" description="Helical" evidence="5">
    <location>
        <begin position="312"/>
        <end position="331"/>
    </location>
</feature>
<evidence type="ECO:0000256" key="3">
    <source>
        <dbReference type="ARBA" id="ARBA00023136"/>
    </source>
</evidence>
<keyword evidence="2 5" id="KW-1133">Transmembrane helix</keyword>
<keyword evidence="3 5" id="KW-0472">Membrane</keyword>
<dbReference type="PANTHER" id="PTHR23523:SF2">
    <property type="entry name" value="2-NITROIMIDAZOLE TRANSPORTER"/>
    <property type="match status" value="1"/>
</dbReference>
<dbReference type="SUPFAM" id="SSF103473">
    <property type="entry name" value="MFS general substrate transporter"/>
    <property type="match status" value="1"/>
</dbReference>
<feature type="transmembrane region" description="Helical" evidence="5">
    <location>
        <begin position="115"/>
        <end position="133"/>
    </location>
</feature>
<dbReference type="AlphaFoldDB" id="G2ZMN8"/>
<evidence type="ECO:0000256" key="5">
    <source>
        <dbReference type="SAM" id="Phobius"/>
    </source>
</evidence>